<dbReference type="InterPro" id="IPR044797">
    <property type="entry name" value="At4g06598-like"/>
</dbReference>
<evidence type="ECO:0000313" key="3">
    <source>
        <dbReference type="EMBL" id="KAG6758645.1"/>
    </source>
</evidence>
<organism evidence="3 4">
    <name type="scientific">Populus tomentosa</name>
    <name type="common">Chinese white poplar</name>
    <dbReference type="NCBI Taxonomy" id="118781"/>
    <lineage>
        <taxon>Eukaryota</taxon>
        <taxon>Viridiplantae</taxon>
        <taxon>Streptophyta</taxon>
        <taxon>Embryophyta</taxon>
        <taxon>Tracheophyta</taxon>
        <taxon>Spermatophyta</taxon>
        <taxon>Magnoliopsida</taxon>
        <taxon>eudicotyledons</taxon>
        <taxon>Gunneridae</taxon>
        <taxon>Pentapetalae</taxon>
        <taxon>rosids</taxon>
        <taxon>fabids</taxon>
        <taxon>Malpighiales</taxon>
        <taxon>Salicaceae</taxon>
        <taxon>Saliceae</taxon>
        <taxon>Populus</taxon>
    </lineage>
</organism>
<keyword evidence="1" id="KW-0175">Coiled coil</keyword>
<evidence type="ECO:0000256" key="1">
    <source>
        <dbReference type="SAM" id="Coils"/>
    </source>
</evidence>
<dbReference type="Proteomes" id="UP000886885">
    <property type="component" value="Chromosome 10D"/>
</dbReference>
<dbReference type="InterPro" id="IPR044759">
    <property type="entry name" value="bZIP_RF2"/>
</dbReference>
<dbReference type="PANTHER" id="PTHR46835">
    <property type="entry name" value="BASIC-LEUCINE ZIPPER (BZIP) TRANSCRIPTION FACTOR FAMILY PROTEIN-RELATED"/>
    <property type="match status" value="1"/>
</dbReference>
<dbReference type="OrthoDB" id="1906396at2759"/>
<dbReference type="GO" id="GO:0005634">
    <property type="term" value="C:nucleus"/>
    <property type="evidence" value="ECO:0007669"/>
    <property type="project" value="UniProtKB-ARBA"/>
</dbReference>
<protein>
    <recommendedName>
        <fullName evidence="5">BZIP domain-containing protein</fullName>
    </recommendedName>
</protein>
<feature type="region of interest" description="Disordered" evidence="2">
    <location>
        <begin position="83"/>
        <end position="115"/>
    </location>
</feature>
<dbReference type="EMBL" id="JAAWWB010000020">
    <property type="protein sequence ID" value="KAG6758645.1"/>
    <property type="molecule type" value="Genomic_DNA"/>
</dbReference>
<sequence>MSRQSLLPPRCPFQKHVVSRPIHDSYPQHHRSPSQGSILGEKPAWLDDLLSDEDADSRETCLRRSASDSVTLLEGIVDSFSGLSPNNNEAASGGGETCSGLESASMYGPNSPRRRGNVTFSENAIASALSEYAFQNPMQYVDGSLCIWGNAPLDSMGNACGSAGELNGETSTVKRTLMLAMIVNCDASSPLYPRPLSLFTVKRLKRFSEACLDHVCEQLSCGSTYGDNLTGFDGFLYRQSGQRSRVRKLQYIAELERTVNVLQTLESELAFKVASMLQKRAALSLENNTLKQQVARLRQEKLIVDAQHKTLKKEAERLKNKLGSSTNNKFRTYSRSSLSPEAARSEVTWQMSRLNLK</sequence>
<dbReference type="CDD" id="cd14703">
    <property type="entry name" value="bZIP_plant_RF2"/>
    <property type="match status" value="1"/>
</dbReference>
<dbReference type="PANTHER" id="PTHR46835:SF4">
    <property type="entry name" value="B-ZIP PROTEIN"/>
    <property type="match status" value="1"/>
</dbReference>
<evidence type="ECO:0000256" key="2">
    <source>
        <dbReference type="SAM" id="MobiDB-lite"/>
    </source>
</evidence>
<comment type="caution">
    <text evidence="3">The sequence shown here is derived from an EMBL/GenBank/DDBJ whole genome shotgun (WGS) entry which is preliminary data.</text>
</comment>
<gene>
    <name evidence="3" type="ORF">POTOM_039004</name>
</gene>
<dbReference type="GO" id="GO:0003700">
    <property type="term" value="F:DNA-binding transcription factor activity"/>
    <property type="evidence" value="ECO:0007669"/>
    <property type="project" value="InterPro"/>
</dbReference>
<accession>A0A8X8CLK0</accession>
<evidence type="ECO:0000313" key="4">
    <source>
        <dbReference type="Proteomes" id="UP000886885"/>
    </source>
</evidence>
<feature type="coiled-coil region" evidence="1">
    <location>
        <begin position="273"/>
        <end position="328"/>
    </location>
</feature>
<name>A0A8X8CLK0_POPTO</name>
<dbReference type="AlphaFoldDB" id="A0A8X8CLK0"/>
<keyword evidence="4" id="KW-1185">Reference proteome</keyword>
<evidence type="ECO:0008006" key="5">
    <source>
        <dbReference type="Google" id="ProtNLM"/>
    </source>
</evidence>
<proteinExistence type="predicted"/>
<reference evidence="3" key="1">
    <citation type="journal article" date="2020" name="bioRxiv">
        <title>Hybrid origin of Populus tomentosa Carr. identified through genome sequencing and phylogenomic analysis.</title>
        <authorList>
            <person name="An X."/>
            <person name="Gao K."/>
            <person name="Chen Z."/>
            <person name="Li J."/>
            <person name="Yang X."/>
            <person name="Yang X."/>
            <person name="Zhou J."/>
            <person name="Guo T."/>
            <person name="Zhao T."/>
            <person name="Huang S."/>
            <person name="Miao D."/>
            <person name="Khan W.U."/>
            <person name="Rao P."/>
            <person name="Ye M."/>
            <person name="Lei B."/>
            <person name="Liao W."/>
            <person name="Wang J."/>
            <person name="Ji L."/>
            <person name="Li Y."/>
            <person name="Guo B."/>
            <person name="Mustafa N.S."/>
            <person name="Li S."/>
            <person name="Yun Q."/>
            <person name="Keller S.R."/>
            <person name="Mao J."/>
            <person name="Zhang R."/>
            <person name="Strauss S.H."/>
        </authorList>
    </citation>
    <scope>NUCLEOTIDE SEQUENCE</scope>
    <source>
        <strain evidence="3">GM15</strain>
        <tissue evidence="3">Leaf</tissue>
    </source>
</reference>